<evidence type="ECO:0000256" key="7">
    <source>
        <dbReference type="ARBA" id="ARBA00022884"/>
    </source>
</evidence>
<dbReference type="PANTHER" id="PTHR11097:SF9">
    <property type="entry name" value="EXOSOME COMPLEX COMPONENT RRP43"/>
    <property type="match status" value="1"/>
</dbReference>
<dbReference type="GO" id="GO:0071038">
    <property type="term" value="P:TRAMP-dependent tRNA surveillance pathway"/>
    <property type="evidence" value="ECO:0007669"/>
    <property type="project" value="TreeGrafter"/>
</dbReference>
<dbReference type="STRING" id="342668.A0A1B8GDM2"/>
<dbReference type="GO" id="GO:0034473">
    <property type="term" value="P:U1 snRNA 3'-end processing"/>
    <property type="evidence" value="ECO:0007669"/>
    <property type="project" value="TreeGrafter"/>
</dbReference>
<proteinExistence type="inferred from homology"/>
<dbReference type="GO" id="GO:0071028">
    <property type="term" value="P:nuclear mRNA surveillance"/>
    <property type="evidence" value="ECO:0007669"/>
    <property type="project" value="TreeGrafter"/>
</dbReference>
<protein>
    <recommendedName>
        <fullName evidence="9">Ribosomal RNA-processing protein 43</fullName>
    </recommendedName>
</protein>
<evidence type="ECO:0000259" key="11">
    <source>
        <dbReference type="Pfam" id="PF01138"/>
    </source>
</evidence>
<evidence type="ECO:0000256" key="8">
    <source>
        <dbReference type="ARBA" id="ARBA00023242"/>
    </source>
</evidence>
<dbReference type="PANTHER" id="PTHR11097">
    <property type="entry name" value="EXOSOME COMPLEX EXONUCLEASE RIBOSOMAL RNA PROCESSING PROTEIN"/>
    <property type="match status" value="1"/>
</dbReference>
<evidence type="ECO:0000256" key="9">
    <source>
        <dbReference type="ARBA" id="ARBA00030617"/>
    </source>
</evidence>
<dbReference type="SUPFAM" id="SSF54211">
    <property type="entry name" value="Ribosomal protein S5 domain 2-like"/>
    <property type="match status" value="1"/>
</dbReference>
<reference evidence="12 13" key="1">
    <citation type="submission" date="2016-03" db="EMBL/GenBank/DDBJ databases">
        <title>Comparative genomics of Pseudogymnoascus destructans, the fungus causing white-nose syndrome of bats.</title>
        <authorList>
            <person name="Palmer J.M."/>
            <person name="Drees K.P."/>
            <person name="Foster J.T."/>
            <person name="Lindner D.L."/>
        </authorList>
    </citation>
    <scope>NUCLEOTIDE SEQUENCE [LARGE SCALE GENOMIC DNA]</scope>
    <source>
        <strain evidence="12 13">UAMH 10579</strain>
    </source>
</reference>
<keyword evidence="5" id="KW-0698">rRNA processing</keyword>
<dbReference type="GO" id="GO:0000176">
    <property type="term" value="C:nuclear exosome (RNase complex)"/>
    <property type="evidence" value="ECO:0007669"/>
    <property type="project" value="TreeGrafter"/>
</dbReference>
<dbReference type="GO" id="GO:0034476">
    <property type="term" value="P:U5 snRNA 3'-end processing"/>
    <property type="evidence" value="ECO:0007669"/>
    <property type="project" value="TreeGrafter"/>
</dbReference>
<accession>A0A1B8GDM2</accession>
<evidence type="ECO:0000256" key="10">
    <source>
        <dbReference type="SAM" id="MobiDB-lite"/>
    </source>
</evidence>
<evidence type="ECO:0000313" key="12">
    <source>
        <dbReference type="EMBL" id="OBT93932.1"/>
    </source>
</evidence>
<dbReference type="Pfam" id="PF01138">
    <property type="entry name" value="RNase_PH"/>
    <property type="match status" value="1"/>
</dbReference>
<sequence length="346" mass="37126">MTTTAPQTLTFPRPTFAKLAPHSYLLAHLNTPSPTRANARLPTSPRPPHTHKGSLTHANGSAVIRIGDTTAVCGVRGEVVLADAVGYSETRLAGGAAPATVTTSGTRHKGGMKSTAQELDLLVPNIELATGCAPEFLPGMPPSKMAQELVARVYALLHASALVGDECLKIWGPVVDGEEEEDEEGEKEEGSEVKAFWVLYIDILFISLDGNAFEAAWAAVLGALQDVYLPAARWAEDRQAVVCSDEVSEAKRLELRGLPVAVGFAVFRAKEGQGKRGEFWVLVDPDMFEEGLCEETVTVLLDCASGETRLIGVEKVGGAVLGREQMGSLIKLAEKRWVEWKNVLKG</sequence>
<dbReference type="InterPro" id="IPR036345">
    <property type="entry name" value="ExoRNase_PH_dom2_sf"/>
</dbReference>
<dbReference type="RefSeq" id="XP_018127665.1">
    <property type="nucleotide sequence ID" value="XM_018277675.2"/>
</dbReference>
<dbReference type="InterPro" id="IPR027408">
    <property type="entry name" value="PNPase/RNase_PH_dom_sf"/>
</dbReference>
<dbReference type="SUPFAM" id="SSF55666">
    <property type="entry name" value="Ribonuclease PH domain 2-like"/>
    <property type="match status" value="1"/>
</dbReference>
<organism evidence="12 13">
    <name type="scientific">Pseudogymnoascus verrucosus</name>
    <dbReference type="NCBI Taxonomy" id="342668"/>
    <lineage>
        <taxon>Eukaryota</taxon>
        <taxon>Fungi</taxon>
        <taxon>Dikarya</taxon>
        <taxon>Ascomycota</taxon>
        <taxon>Pezizomycotina</taxon>
        <taxon>Leotiomycetes</taxon>
        <taxon>Thelebolales</taxon>
        <taxon>Thelebolaceae</taxon>
        <taxon>Pseudogymnoascus</taxon>
    </lineage>
</organism>
<evidence type="ECO:0000256" key="2">
    <source>
        <dbReference type="ARBA" id="ARBA00004604"/>
    </source>
</evidence>
<dbReference type="InterPro" id="IPR020568">
    <property type="entry name" value="Ribosomal_Su5_D2-typ_SF"/>
</dbReference>
<dbReference type="OrthoDB" id="45882at2759"/>
<evidence type="ECO:0000256" key="4">
    <source>
        <dbReference type="ARBA" id="ARBA00022490"/>
    </source>
</evidence>
<feature type="region of interest" description="Disordered" evidence="10">
    <location>
        <begin position="30"/>
        <end position="58"/>
    </location>
</feature>
<dbReference type="GO" id="GO:0016075">
    <property type="term" value="P:rRNA catabolic process"/>
    <property type="evidence" value="ECO:0007669"/>
    <property type="project" value="TreeGrafter"/>
</dbReference>
<comment type="subcellular location">
    <subcellularLocation>
        <location evidence="1">Cytoplasm</location>
    </subcellularLocation>
    <subcellularLocation>
        <location evidence="2">Nucleus</location>
        <location evidence="2">Nucleolus</location>
    </subcellularLocation>
</comment>
<keyword evidence="8" id="KW-0539">Nucleus</keyword>
<dbReference type="InterPro" id="IPR050590">
    <property type="entry name" value="Exosome_comp_Rrp42_subfam"/>
</dbReference>
<dbReference type="GO" id="GO:0000467">
    <property type="term" value="P:exonucleolytic trimming to generate mature 3'-end of 5.8S rRNA from tricistronic rRNA transcript (SSU-rRNA, 5.8S rRNA, LSU-rRNA)"/>
    <property type="evidence" value="ECO:0007669"/>
    <property type="project" value="TreeGrafter"/>
</dbReference>
<keyword evidence="6" id="KW-0271">Exosome</keyword>
<dbReference type="AlphaFoldDB" id="A0A1B8GDM2"/>
<dbReference type="EMBL" id="KV460248">
    <property type="protein sequence ID" value="OBT93932.1"/>
    <property type="molecule type" value="Genomic_DNA"/>
</dbReference>
<evidence type="ECO:0000313" key="13">
    <source>
        <dbReference type="Proteomes" id="UP000091956"/>
    </source>
</evidence>
<evidence type="ECO:0000256" key="1">
    <source>
        <dbReference type="ARBA" id="ARBA00004496"/>
    </source>
</evidence>
<reference evidence="13" key="2">
    <citation type="journal article" date="2018" name="Nat. Commun.">
        <title>Extreme sensitivity to ultraviolet light in the fungal pathogen causing white-nose syndrome of bats.</title>
        <authorList>
            <person name="Palmer J.M."/>
            <person name="Drees K.P."/>
            <person name="Foster J.T."/>
            <person name="Lindner D.L."/>
        </authorList>
    </citation>
    <scope>NUCLEOTIDE SEQUENCE [LARGE SCALE GENOMIC DNA]</scope>
    <source>
        <strain evidence="13">UAMH 10579</strain>
    </source>
</reference>
<dbReference type="GO" id="GO:0035925">
    <property type="term" value="F:mRNA 3'-UTR AU-rich region binding"/>
    <property type="evidence" value="ECO:0007669"/>
    <property type="project" value="TreeGrafter"/>
</dbReference>
<keyword evidence="13" id="KW-1185">Reference proteome</keyword>
<dbReference type="GO" id="GO:0071035">
    <property type="term" value="P:nuclear polyadenylation-dependent rRNA catabolic process"/>
    <property type="evidence" value="ECO:0007669"/>
    <property type="project" value="TreeGrafter"/>
</dbReference>
<evidence type="ECO:0000256" key="5">
    <source>
        <dbReference type="ARBA" id="ARBA00022552"/>
    </source>
</evidence>
<feature type="domain" description="Exoribonuclease phosphorolytic" evidence="11">
    <location>
        <begin position="46"/>
        <end position="230"/>
    </location>
</feature>
<keyword evidence="4" id="KW-0963">Cytoplasm</keyword>
<dbReference type="Proteomes" id="UP000091956">
    <property type="component" value="Unassembled WGS sequence"/>
</dbReference>
<evidence type="ECO:0000256" key="6">
    <source>
        <dbReference type="ARBA" id="ARBA00022835"/>
    </source>
</evidence>
<dbReference type="GO" id="GO:0000177">
    <property type="term" value="C:cytoplasmic exosome (RNase complex)"/>
    <property type="evidence" value="ECO:0007669"/>
    <property type="project" value="TreeGrafter"/>
</dbReference>
<dbReference type="Gene3D" id="3.30.230.70">
    <property type="entry name" value="GHMP Kinase, N-terminal domain"/>
    <property type="match status" value="1"/>
</dbReference>
<name>A0A1B8GDM2_9PEZI</name>
<dbReference type="GO" id="GO:0005730">
    <property type="term" value="C:nucleolus"/>
    <property type="evidence" value="ECO:0007669"/>
    <property type="project" value="UniProtKB-SubCell"/>
</dbReference>
<dbReference type="GO" id="GO:0034475">
    <property type="term" value="P:U4 snRNA 3'-end processing"/>
    <property type="evidence" value="ECO:0007669"/>
    <property type="project" value="TreeGrafter"/>
</dbReference>
<dbReference type="GeneID" id="28841633"/>
<comment type="similarity">
    <text evidence="3">Belongs to the RNase PH family.</text>
</comment>
<keyword evidence="7" id="KW-0694">RNA-binding</keyword>
<dbReference type="InterPro" id="IPR001247">
    <property type="entry name" value="ExoRNase_PH_dom1"/>
</dbReference>
<evidence type="ECO:0000256" key="3">
    <source>
        <dbReference type="ARBA" id="ARBA00006678"/>
    </source>
</evidence>
<gene>
    <name evidence="12" type="ORF">VE01_08247</name>
</gene>